<evidence type="ECO:0000256" key="7">
    <source>
        <dbReference type="RuleBase" id="RU363032"/>
    </source>
</evidence>
<evidence type="ECO:0000313" key="10">
    <source>
        <dbReference type="Proteomes" id="UP000216998"/>
    </source>
</evidence>
<evidence type="ECO:0000256" key="2">
    <source>
        <dbReference type="ARBA" id="ARBA00022448"/>
    </source>
</evidence>
<comment type="subcellular location">
    <subcellularLocation>
        <location evidence="1 7">Cell membrane</location>
        <topology evidence="1 7">Multi-pass membrane protein</topology>
    </subcellularLocation>
</comment>
<dbReference type="EMBL" id="NOXU01000022">
    <property type="protein sequence ID" value="OYQ36582.1"/>
    <property type="molecule type" value="Genomic_DNA"/>
</dbReference>
<dbReference type="SUPFAM" id="SSF161098">
    <property type="entry name" value="MetI-like"/>
    <property type="match status" value="1"/>
</dbReference>
<comment type="caution">
    <text evidence="9">The sequence shown here is derived from an EMBL/GenBank/DDBJ whole genome shotgun (WGS) entry which is preliminary data.</text>
</comment>
<reference evidence="9 10" key="1">
    <citation type="submission" date="2017-07" db="EMBL/GenBank/DDBJ databases">
        <title>Niveispirillum cyanobacteriorum sp. nov., isolated from cyanobacterial aggregates in a eutrophic lake.</title>
        <authorList>
            <person name="Cai H."/>
        </authorList>
    </citation>
    <scope>NUCLEOTIDE SEQUENCE [LARGE SCALE GENOMIC DNA]</scope>
    <source>
        <strain evidence="10">TH1-14</strain>
    </source>
</reference>
<dbReference type="PANTHER" id="PTHR43163:SF7">
    <property type="entry name" value="DIPEPTIDE-TRANSPORT INTEGRAL MEMBRANE PROTEIN ABC TRANSPORTER DPPB-RELATED"/>
    <property type="match status" value="1"/>
</dbReference>
<accession>A0A255Z571</accession>
<organism evidence="9 10">
    <name type="scientific">Niveispirillum lacus</name>
    <dbReference type="NCBI Taxonomy" id="1981099"/>
    <lineage>
        <taxon>Bacteria</taxon>
        <taxon>Pseudomonadati</taxon>
        <taxon>Pseudomonadota</taxon>
        <taxon>Alphaproteobacteria</taxon>
        <taxon>Rhodospirillales</taxon>
        <taxon>Azospirillaceae</taxon>
        <taxon>Niveispirillum</taxon>
    </lineage>
</organism>
<dbReference type="Pfam" id="PF19300">
    <property type="entry name" value="BPD_transp_1_N"/>
    <property type="match status" value="1"/>
</dbReference>
<feature type="transmembrane region" description="Helical" evidence="7">
    <location>
        <begin position="12"/>
        <end position="30"/>
    </location>
</feature>
<dbReference type="Gene3D" id="1.10.3720.10">
    <property type="entry name" value="MetI-like"/>
    <property type="match status" value="1"/>
</dbReference>
<gene>
    <name evidence="9" type="primary">oppB</name>
    <name evidence="9" type="ORF">CHU95_04720</name>
</gene>
<dbReference type="Proteomes" id="UP000216998">
    <property type="component" value="Unassembled WGS sequence"/>
</dbReference>
<evidence type="ECO:0000256" key="6">
    <source>
        <dbReference type="ARBA" id="ARBA00023136"/>
    </source>
</evidence>
<evidence type="ECO:0000256" key="1">
    <source>
        <dbReference type="ARBA" id="ARBA00004651"/>
    </source>
</evidence>
<evidence type="ECO:0000256" key="3">
    <source>
        <dbReference type="ARBA" id="ARBA00022475"/>
    </source>
</evidence>
<dbReference type="InterPro" id="IPR035906">
    <property type="entry name" value="MetI-like_sf"/>
</dbReference>
<keyword evidence="5 7" id="KW-1133">Transmembrane helix</keyword>
<name>A0A255Z571_9PROT</name>
<dbReference type="OrthoDB" id="7834831at2"/>
<keyword evidence="4 7" id="KW-0812">Transmembrane</keyword>
<feature type="transmembrane region" description="Helical" evidence="7">
    <location>
        <begin position="170"/>
        <end position="189"/>
    </location>
</feature>
<dbReference type="NCBIfam" id="NF007008">
    <property type="entry name" value="PRK09471.1"/>
    <property type="match status" value="1"/>
</dbReference>
<sequence>MLSYTVRRLLEAIPTLLVIVALSFFLMHSAPGGPFDSERVLPPEIEANLKAAYNLDKPVWQQFLIYLANAVQGDFGPSFTYKDFSVSELIGTGFPVSLKLGLSAITLAVIIGCTLGILAAMRQNTKTDYSIMGVAMVGITIPNFVMAPLLTLVFGIYLGLLPVAGLGDGSFRNLVLPVIALALPQIAIISRLTRGGMVEVLRSNFVRTAHAKGLPEHLIITRHTLRAALLPVVSYLGPAIAGLVTGSVVIEQIFGLPGIGRYFVQGAINRDYTLVMGTVITYGSLIVLMNLVVDLVYGLMDPRVRYD</sequence>
<feature type="domain" description="ABC transmembrane type-1" evidence="8">
    <location>
        <begin position="94"/>
        <end position="297"/>
    </location>
</feature>
<feature type="transmembrane region" description="Helical" evidence="7">
    <location>
        <begin position="133"/>
        <end position="158"/>
    </location>
</feature>
<dbReference type="CDD" id="cd06261">
    <property type="entry name" value="TM_PBP2"/>
    <property type="match status" value="1"/>
</dbReference>
<feature type="transmembrane region" description="Helical" evidence="7">
    <location>
        <begin position="232"/>
        <end position="254"/>
    </location>
</feature>
<feature type="transmembrane region" description="Helical" evidence="7">
    <location>
        <begin position="100"/>
        <end position="121"/>
    </location>
</feature>
<dbReference type="InterPro" id="IPR000515">
    <property type="entry name" value="MetI-like"/>
</dbReference>
<keyword evidence="6 7" id="KW-0472">Membrane</keyword>
<evidence type="ECO:0000256" key="5">
    <source>
        <dbReference type="ARBA" id="ARBA00022989"/>
    </source>
</evidence>
<evidence type="ECO:0000313" key="9">
    <source>
        <dbReference type="EMBL" id="OYQ36582.1"/>
    </source>
</evidence>
<keyword evidence="10" id="KW-1185">Reference proteome</keyword>
<dbReference type="GO" id="GO:0055085">
    <property type="term" value="P:transmembrane transport"/>
    <property type="evidence" value="ECO:0007669"/>
    <property type="project" value="InterPro"/>
</dbReference>
<comment type="similarity">
    <text evidence="7">Belongs to the binding-protein-dependent transport system permease family.</text>
</comment>
<proteinExistence type="inferred from homology"/>
<evidence type="ECO:0000259" key="8">
    <source>
        <dbReference type="PROSITE" id="PS50928"/>
    </source>
</evidence>
<dbReference type="InterPro" id="IPR045621">
    <property type="entry name" value="BPD_transp_1_N"/>
</dbReference>
<keyword evidence="2 7" id="KW-0813">Transport</keyword>
<keyword evidence="3" id="KW-1003">Cell membrane</keyword>
<feature type="transmembrane region" description="Helical" evidence="7">
    <location>
        <begin position="274"/>
        <end position="297"/>
    </location>
</feature>
<dbReference type="Pfam" id="PF00528">
    <property type="entry name" value="BPD_transp_1"/>
    <property type="match status" value="1"/>
</dbReference>
<dbReference type="PANTHER" id="PTHR43163">
    <property type="entry name" value="DIPEPTIDE TRANSPORT SYSTEM PERMEASE PROTEIN DPPB-RELATED"/>
    <property type="match status" value="1"/>
</dbReference>
<dbReference type="AlphaFoldDB" id="A0A255Z571"/>
<protein>
    <submittedName>
        <fullName evidence="9">Oligopeptide transporter permease</fullName>
    </submittedName>
</protein>
<dbReference type="PROSITE" id="PS50928">
    <property type="entry name" value="ABC_TM1"/>
    <property type="match status" value="1"/>
</dbReference>
<dbReference type="GO" id="GO:0005886">
    <property type="term" value="C:plasma membrane"/>
    <property type="evidence" value="ECO:0007669"/>
    <property type="project" value="UniProtKB-SubCell"/>
</dbReference>
<evidence type="ECO:0000256" key="4">
    <source>
        <dbReference type="ARBA" id="ARBA00022692"/>
    </source>
</evidence>